<evidence type="ECO:0000256" key="2">
    <source>
        <dbReference type="SAM" id="MobiDB-lite"/>
    </source>
</evidence>
<sequence length="542" mass="58491">MEQSLSSLTFKGSITEAIIEAKRQKKLFVVYISGEDAESGCLEDSTWTNSNVTESLSKYCILLHIPGGSTDAAHFSALYPQKSVPCITAIGYNGVQVWQNEGFVGPEGLASSLEKAWLSLHIQETTATVLSAALASRNSGASTSISSAASSSGEQSSLSTVVPLSSVDKHVQSKETNLVVTSELIEEKKDLECEAEEKNTEMDGNTSSRSRDLSKSKSAVGEQSNSSSEVAKGSLGPLVADIENSRAEHNSSSAEDGCPALEKISDQHSVVPVRVEELVGTEVNEAEEDEKAKAVNHMQAYASDDFVRDNTSSDVHLNIRLPTGLSLQDKFSVTSTLRMVKDYVDEKQPSGFGTYDLAIPYPRKVFSDQDLSKSLSGLGLFNRQALIVVPHHRAVGNYSGASPSSDQTNFTNVDSSDGTNVGYFAYVRRILSYVNPFSYLGGGASSSSSGQESQNGIWQYNPNPALQNNFGGRERPDSNYFSNQSSRATGRDDGKKRKPTTSSGFGSNIHTLKRDEDDGRFNDRNSYWNGNSTQYGGDNDGK</sequence>
<feature type="compositionally biased region" description="Polar residues" evidence="2">
    <location>
        <begin position="524"/>
        <end position="536"/>
    </location>
</feature>
<gene>
    <name evidence="5 6" type="primary">LOC108987588</name>
</gene>
<organism evidence="4 5">
    <name type="scientific">Juglans regia</name>
    <name type="common">English walnut</name>
    <dbReference type="NCBI Taxonomy" id="51240"/>
    <lineage>
        <taxon>Eukaryota</taxon>
        <taxon>Viridiplantae</taxon>
        <taxon>Streptophyta</taxon>
        <taxon>Embryophyta</taxon>
        <taxon>Tracheophyta</taxon>
        <taxon>Spermatophyta</taxon>
        <taxon>Magnoliopsida</taxon>
        <taxon>eudicotyledons</taxon>
        <taxon>Gunneridae</taxon>
        <taxon>Pentapetalae</taxon>
        <taxon>rosids</taxon>
        <taxon>fabids</taxon>
        <taxon>Fagales</taxon>
        <taxon>Juglandaceae</taxon>
        <taxon>Juglans</taxon>
    </lineage>
</organism>
<evidence type="ECO:0000313" key="5">
    <source>
        <dbReference type="RefSeq" id="XP_018816062.1"/>
    </source>
</evidence>
<feature type="compositionally biased region" description="Polar residues" evidence="2">
    <location>
        <begin position="500"/>
        <end position="510"/>
    </location>
</feature>
<dbReference type="SMR" id="A0A2I4E9I8"/>
<dbReference type="PANTHER" id="PTHR47770:SF1">
    <property type="entry name" value="PLANT UBX DOMAIN-CONTAINING PROTEIN 11"/>
    <property type="match status" value="1"/>
</dbReference>
<dbReference type="CDD" id="cd01767">
    <property type="entry name" value="UBX"/>
    <property type="match status" value="1"/>
</dbReference>
<dbReference type="Gene3D" id="3.10.20.90">
    <property type="entry name" value="Phosphatidylinositol 3-kinase Catalytic Subunit, Chain A, domain 1"/>
    <property type="match status" value="1"/>
</dbReference>
<dbReference type="InterPro" id="IPR029071">
    <property type="entry name" value="Ubiquitin-like_domsf"/>
</dbReference>
<dbReference type="SUPFAM" id="SSF54236">
    <property type="entry name" value="Ubiquitin-like"/>
    <property type="match status" value="1"/>
</dbReference>
<feature type="compositionally biased region" description="Low complexity" evidence="2">
    <location>
        <begin position="445"/>
        <end position="456"/>
    </location>
</feature>
<dbReference type="Gene3D" id="3.40.30.10">
    <property type="entry name" value="Glutaredoxin"/>
    <property type="match status" value="1"/>
</dbReference>
<dbReference type="SMART" id="SM00166">
    <property type="entry name" value="UBX"/>
    <property type="match status" value="1"/>
</dbReference>
<keyword evidence="4" id="KW-1185">Reference proteome</keyword>
<feature type="compositionally biased region" description="Polar residues" evidence="2">
    <location>
        <begin position="479"/>
        <end position="488"/>
    </location>
</feature>
<proteinExistence type="predicted"/>
<feature type="compositionally biased region" description="Polar residues" evidence="2">
    <location>
        <begin position="457"/>
        <end position="470"/>
    </location>
</feature>
<feature type="compositionally biased region" description="Basic and acidic residues" evidence="2">
    <location>
        <begin position="512"/>
        <end position="523"/>
    </location>
</feature>
<feature type="domain" description="UBX" evidence="3">
    <location>
        <begin position="310"/>
        <end position="388"/>
    </location>
</feature>
<dbReference type="AlphaFoldDB" id="A0A2I4E9I8"/>
<protein>
    <submittedName>
        <fullName evidence="5 6">Plant UBX domain-containing protein 11</fullName>
    </submittedName>
</protein>
<dbReference type="Pfam" id="PF23187">
    <property type="entry name" value="UBX7_N"/>
    <property type="match status" value="1"/>
</dbReference>
<name>A0A2I4E9I8_JUGRE</name>
<dbReference type="RefSeq" id="XP_018816062.1">
    <property type="nucleotide sequence ID" value="XM_018960517.2"/>
</dbReference>
<reference evidence="5 6" key="1">
    <citation type="submission" date="2025-04" db="UniProtKB">
        <authorList>
            <consortium name="RefSeq"/>
        </authorList>
    </citation>
    <scope>IDENTIFICATION</scope>
    <source>
        <tissue evidence="5 6">Leaves</tissue>
    </source>
</reference>
<evidence type="ECO:0000256" key="1">
    <source>
        <dbReference type="ARBA" id="ARBA00022786"/>
    </source>
</evidence>
<feature type="region of interest" description="Disordered" evidence="2">
    <location>
        <begin position="443"/>
        <end position="542"/>
    </location>
</feature>
<dbReference type="InterPro" id="IPR001012">
    <property type="entry name" value="UBX_dom"/>
</dbReference>
<dbReference type="Pfam" id="PF00789">
    <property type="entry name" value="UBX"/>
    <property type="match status" value="1"/>
</dbReference>
<accession>A0A2I4E9I8</accession>
<dbReference type="RefSeq" id="XP_018816063.1">
    <property type="nucleotide sequence ID" value="XM_018960518.2"/>
</dbReference>
<feature type="region of interest" description="Disordered" evidence="2">
    <location>
        <begin position="191"/>
        <end position="235"/>
    </location>
</feature>
<dbReference type="KEGG" id="jre:108987588"/>
<dbReference type="OrthoDB" id="2445133at2759"/>
<dbReference type="GeneID" id="108987588"/>
<dbReference type="PANTHER" id="PTHR47770">
    <property type="entry name" value="PLANT UBX DOMAIN-CONTAINING PROTEIN 11"/>
    <property type="match status" value="1"/>
</dbReference>
<dbReference type="Gramene" id="Jr07_16860_p1">
    <property type="protein sequence ID" value="cds.Jr07_16860_p1"/>
    <property type="gene ID" value="Jr07_16860"/>
</dbReference>
<feature type="compositionally biased region" description="Basic and acidic residues" evidence="2">
    <location>
        <begin position="191"/>
        <end position="201"/>
    </location>
</feature>
<dbReference type="PROSITE" id="PS50033">
    <property type="entry name" value="UBX"/>
    <property type="match status" value="1"/>
</dbReference>
<evidence type="ECO:0000313" key="6">
    <source>
        <dbReference type="RefSeq" id="XP_018816063.1"/>
    </source>
</evidence>
<dbReference type="InterPro" id="IPR036249">
    <property type="entry name" value="Thioredoxin-like_sf"/>
</dbReference>
<dbReference type="SUPFAM" id="SSF52833">
    <property type="entry name" value="Thioredoxin-like"/>
    <property type="match status" value="1"/>
</dbReference>
<dbReference type="STRING" id="51240.A0A2I4E9I8"/>
<dbReference type="Proteomes" id="UP000235220">
    <property type="component" value="Chromosome 7"/>
</dbReference>
<evidence type="ECO:0000259" key="3">
    <source>
        <dbReference type="PROSITE" id="PS50033"/>
    </source>
</evidence>
<evidence type="ECO:0000313" key="4">
    <source>
        <dbReference type="Proteomes" id="UP000235220"/>
    </source>
</evidence>
<keyword evidence="1" id="KW-0833">Ubl conjugation pathway</keyword>